<keyword evidence="11" id="KW-1185">Reference proteome</keyword>
<dbReference type="GO" id="GO:0000045">
    <property type="term" value="P:autophagosome assembly"/>
    <property type="evidence" value="ECO:0007669"/>
    <property type="project" value="TreeGrafter"/>
</dbReference>
<dbReference type="PANTHER" id="PTHR20994">
    <property type="entry name" value="ER MEMBRANE PROTEIN COMPLEX SUBUNIT 6"/>
    <property type="match status" value="1"/>
</dbReference>
<evidence type="ECO:0000256" key="7">
    <source>
        <dbReference type="ARBA" id="ARBA00023136"/>
    </source>
</evidence>
<evidence type="ECO:0000256" key="6">
    <source>
        <dbReference type="ARBA" id="ARBA00022989"/>
    </source>
</evidence>
<feature type="transmembrane region" description="Helical" evidence="9">
    <location>
        <begin position="133"/>
        <end position="155"/>
    </location>
</feature>
<dbReference type="STRING" id="104421.E2AGQ9"/>
<keyword evidence="4 9" id="KW-0812">Transmembrane</keyword>
<dbReference type="EMBL" id="GL439408">
    <property type="protein sequence ID" value="EFN67322.1"/>
    <property type="molecule type" value="Genomic_DNA"/>
</dbReference>
<dbReference type="InParanoid" id="E2AGQ9"/>
<evidence type="ECO:0000256" key="8">
    <source>
        <dbReference type="ARBA" id="ARBA00031072"/>
    </source>
</evidence>
<protein>
    <recommendedName>
        <fullName evidence="3">ER membrane protein complex subunit 6</fullName>
    </recommendedName>
    <alternativeName>
        <fullName evidence="8">Transmembrane protein 93</fullName>
    </alternativeName>
</protein>
<feature type="transmembrane region" description="Helical" evidence="9">
    <location>
        <begin position="53"/>
        <end position="72"/>
    </location>
</feature>
<keyword evidence="7 9" id="KW-0472">Membrane</keyword>
<accession>E2AGQ9</accession>
<evidence type="ECO:0000256" key="2">
    <source>
        <dbReference type="ARBA" id="ARBA00009436"/>
    </source>
</evidence>
<dbReference type="GO" id="GO:0034975">
    <property type="term" value="P:protein folding in endoplasmic reticulum"/>
    <property type="evidence" value="ECO:0007669"/>
    <property type="project" value="TreeGrafter"/>
</dbReference>
<dbReference type="Proteomes" id="UP000000311">
    <property type="component" value="Unassembled WGS sequence"/>
</dbReference>
<dbReference type="InterPro" id="IPR029008">
    <property type="entry name" value="EMC6-like"/>
</dbReference>
<evidence type="ECO:0000256" key="5">
    <source>
        <dbReference type="ARBA" id="ARBA00022824"/>
    </source>
</evidence>
<evidence type="ECO:0000313" key="10">
    <source>
        <dbReference type="EMBL" id="EFN67322.1"/>
    </source>
</evidence>
<comment type="subcellular location">
    <subcellularLocation>
        <location evidence="1">Endoplasmic reticulum membrane</location>
        <topology evidence="1">Multi-pass membrane protein</topology>
    </subcellularLocation>
</comment>
<dbReference type="Pfam" id="PF07019">
    <property type="entry name" value="EMC6"/>
    <property type="match status" value="1"/>
</dbReference>
<evidence type="ECO:0000313" key="11">
    <source>
        <dbReference type="Proteomes" id="UP000000311"/>
    </source>
</evidence>
<dbReference type="GO" id="GO:0072546">
    <property type="term" value="C:EMC complex"/>
    <property type="evidence" value="ECO:0007669"/>
    <property type="project" value="InterPro"/>
</dbReference>
<organism evidence="11">
    <name type="scientific">Camponotus floridanus</name>
    <name type="common">Florida carpenter ant</name>
    <dbReference type="NCBI Taxonomy" id="104421"/>
    <lineage>
        <taxon>Eukaryota</taxon>
        <taxon>Metazoa</taxon>
        <taxon>Ecdysozoa</taxon>
        <taxon>Arthropoda</taxon>
        <taxon>Hexapoda</taxon>
        <taxon>Insecta</taxon>
        <taxon>Pterygota</taxon>
        <taxon>Neoptera</taxon>
        <taxon>Endopterygota</taxon>
        <taxon>Hymenoptera</taxon>
        <taxon>Apocrita</taxon>
        <taxon>Aculeata</taxon>
        <taxon>Formicoidea</taxon>
        <taxon>Formicidae</taxon>
        <taxon>Formicinae</taxon>
        <taxon>Camponotus</taxon>
    </lineage>
</organism>
<keyword evidence="5" id="KW-0256">Endoplasmic reticulum</keyword>
<evidence type="ECO:0000256" key="9">
    <source>
        <dbReference type="SAM" id="Phobius"/>
    </source>
</evidence>
<dbReference type="PANTHER" id="PTHR20994:SF0">
    <property type="entry name" value="ER MEMBRANE PROTEIN COMPLEX SUBUNIT 6"/>
    <property type="match status" value="1"/>
</dbReference>
<reference evidence="10 11" key="1">
    <citation type="journal article" date="2010" name="Science">
        <title>Genomic comparison of the ants Camponotus floridanus and Harpegnathos saltator.</title>
        <authorList>
            <person name="Bonasio R."/>
            <person name="Zhang G."/>
            <person name="Ye C."/>
            <person name="Mutti N.S."/>
            <person name="Fang X."/>
            <person name="Qin N."/>
            <person name="Donahue G."/>
            <person name="Yang P."/>
            <person name="Li Q."/>
            <person name="Li C."/>
            <person name="Zhang P."/>
            <person name="Huang Z."/>
            <person name="Berger S.L."/>
            <person name="Reinberg D."/>
            <person name="Wang J."/>
            <person name="Liebig J."/>
        </authorList>
    </citation>
    <scope>NUCLEOTIDE SEQUENCE [LARGE SCALE GENOMIC DNA]</scope>
    <source>
        <strain evidence="11">C129</strain>
    </source>
</reference>
<evidence type="ECO:0000256" key="3">
    <source>
        <dbReference type="ARBA" id="ARBA00020827"/>
    </source>
</evidence>
<gene>
    <name evidence="10" type="ORF">EAG_04783</name>
</gene>
<dbReference type="AlphaFoldDB" id="E2AGQ9"/>
<keyword evidence="6 9" id="KW-1133">Transmembrane helix</keyword>
<evidence type="ECO:0000256" key="1">
    <source>
        <dbReference type="ARBA" id="ARBA00004477"/>
    </source>
</evidence>
<sequence length="156" mass="17360">MLGKIKTKQEKSGELIAYSEAAVVNNAAVVEYCKISMAALSGGTAGLLGLTGLYGFGFYIFAVFGLWAMLLMKAGGQWKKYFISRRHLLTSGFFGGLCVSFEAIHKNKFYFQTFIFLNSNCSVTAKLSTDIRIILDVSFPTIMQIIFIYIFLHIYA</sequence>
<name>E2AGQ9_CAMFO</name>
<dbReference type="FunCoup" id="E2AGQ9">
    <property type="interactions" value="842"/>
</dbReference>
<evidence type="ECO:0000256" key="4">
    <source>
        <dbReference type="ARBA" id="ARBA00022692"/>
    </source>
</evidence>
<comment type="similarity">
    <text evidence="2">Belongs to the EMC6 family.</text>
</comment>
<dbReference type="InterPro" id="IPR008504">
    <property type="entry name" value="Emc6"/>
</dbReference>
<proteinExistence type="inferred from homology"/>
<dbReference type="OrthoDB" id="16510at2759"/>